<evidence type="ECO:0000313" key="2">
    <source>
        <dbReference type="EMBL" id="KKQ23085.1"/>
    </source>
</evidence>
<dbReference type="AlphaFoldDB" id="A0A0G0GAL3"/>
<evidence type="ECO:0008006" key="4">
    <source>
        <dbReference type="Google" id="ProtNLM"/>
    </source>
</evidence>
<keyword evidence="1" id="KW-0812">Transmembrane</keyword>
<dbReference type="Proteomes" id="UP000034044">
    <property type="component" value="Unassembled WGS sequence"/>
</dbReference>
<feature type="transmembrane region" description="Helical" evidence="1">
    <location>
        <begin position="29"/>
        <end position="55"/>
    </location>
</feature>
<accession>A0A0G0GAL3</accession>
<reference evidence="2 3" key="1">
    <citation type="journal article" date="2015" name="Nature">
        <title>rRNA introns, odd ribosomes, and small enigmatic genomes across a large radiation of phyla.</title>
        <authorList>
            <person name="Brown C.T."/>
            <person name="Hug L.A."/>
            <person name="Thomas B.C."/>
            <person name="Sharon I."/>
            <person name="Castelle C.J."/>
            <person name="Singh A."/>
            <person name="Wilkins M.J."/>
            <person name="Williams K.H."/>
            <person name="Banfield J.F."/>
        </authorList>
    </citation>
    <scope>NUCLEOTIDE SEQUENCE [LARGE SCALE GENOMIC DNA]</scope>
</reference>
<keyword evidence="1" id="KW-1133">Transmembrane helix</keyword>
<keyword evidence="1" id="KW-0472">Membrane</keyword>
<organism evidence="2 3">
    <name type="scientific">Candidatus Wolfebacteria bacterium GW2011_GWC1_37_10</name>
    <dbReference type="NCBI Taxonomy" id="1619010"/>
    <lineage>
        <taxon>Bacteria</taxon>
        <taxon>Candidatus Wolfeibacteriota</taxon>
    </lineage>
</organism>
<evidence type="ECO:0000256" key="1">
    <source>
        <dbReference type="SAM" id="Phobius"/>
    </source>
</evidence>
<gene>
    <name evidence="2" type="ORF">US36_C0005G0036</name>
</gene>
<proteinExistence type="predicted"/>
<sequence>MIGKKINSVFFPILSSFLKKENKREKGAAVLPTILLFGGIAVEIGITGVLIALFLSQGSLGAKLSEEALAAANSGIEEGVLKIVRDKDYNSISSSTLSVGDRSSVEFFICKDIVSCGGTGKHTIYSIGSALNKRRKVNALIATDSITGEVKIEYIKEVSL</sequence>
<name>A0A0G0GAL3_9BACT</name>
<protein>
    <recommendedName>
        <fullName evidence="4">TadE family protein</fullName>
    </recommendedName>
</protein>
<dbReference type="EMBL" id="LBSR01000005">
    <property type="protein sequence ID" value="KKQ23085.1"/>
    <property type="molecule type" value="Genomic_DNA"/>
</dbReference>
<evidence type="ECO:0000313" key="3">
    <source>
        <dbReference type="Proteomes" id="UP000034044"/>
    </source>
</evidence>
<comment type="caution">
    <text evidence="2">The sequence shown here is derived from an EMBL/GenBank/DDBJ whole genome shotgun (WGS) entry which is preliminary data.</text>
</comment>